<evidence type="ECO:0000259" key="1">
    <source>
        <dbReference type="Pfam" id="PF01872"/>
    </source>
</evidence>
<dbReference type="PANTHER" id="PTHR38011:SF11">
    <property type="entry name" value="2,5-DIAMINO-6-RIBOSYLAMINO-4(3H)-PYRIMIDINONE 5'-PHOSPHATE REDUCTASE"/>
    <property type="match status" value="1"/>
</dbReference>
<accession>A0A3M0G258</accession>
<dbReference type="SUPFAM" id="SSF53597">
    <property type="entry name" value="Dihydrofolate reductase-like"/>
    <property type="match status" value="1"/>
</dbReference>
<dbReference type="OrthoDB" id="3427770at2"/>
<feature type="domain" description="Bacterial bifunctional deaminase-reductase C-terminal" evidence="1">
    <location>
        <begin position="3"/>
        <end position="159"/>
    </location>
</feature>
<dbReference type="InterPro" id="IPR024072">
    <property type="entry name" value="DHFR-like_dom_sf"/>
</dbReference>
<comment type="caution">
    <text evidence="2">The sequence shown here is derived from an EMBL/GenBank/DDBJ whole genome shotgun (WGS) entry which is preliminary data.</text>
</comment>
<dbReference type="Proteomes" id="UP000275256">
    <property type="component" value="Unassembled WGS sequence"/>
</dbReference>
<dbReference type="InterPro" id="IPR050765">
    <property type="entry name" value="Riboflavin_Biosynth_HTPR"/>
</dbReference>
<sequence length="193" mass="21454">MSIIYCTATSLDGFIADDDSSLSWLFRTPDSDADPVGSDDPITLNFDTFFRDVGALVTGVNTLEWIREDARRKGVPFTWDFEIPSWVLTHRDVDLPDGVHRFEGDIRALHPLLLEAAGGRDIWIMGGGEVAGQFADAGLLDRVWVHINPVTLGAGAPLLPRRLRLHRERVERDGQFTAMLFSVVGEEPRDLAP</sequence>
<dbReference type="InterPro" id="IPR002734">
    <property type="entry name" value="RibDG_C"/>
</dbReference>
<name>A0A3M0G258_9ACTN</name>
<evidence type="ECO:0000313" key="2">
    <source>
        <dbReference type="EMBL" id="RMB59014.1"/>
    </source>
</evidence>
<dbReference type="EMBL" id="REFW01000003">
    <property type="protein sequence ID" value="RMB59014.1"/>
    <property type="molecule type" value="Genomic_DNA"/>
</dbReference>
<evidence type="ECO:0000313" key="3">
    <source>
        <dbReference type="Proteomes" id="UP000275256"/>
    </source>
</evidence>
<organism evidence="2 3">
    <name type="scientific">Tessaracoccus antarcticus</name>
    <dbReference type="NCBI Taxonomy" id="2479848"/>
    <lineage>
        <taxon>Bacteria</taxon>
        <taxon>Bacillati</taxon>
        <taxon>Actinomycetota</taxon>
        <taxon>Actinomycetes</taxon>
        <taxon>Propionibacteriales</taxon>
        <taxon>Propionibacteriaceae</taxon>
        <taxon>Tessaracoccus</taxon>
    </lineage>
</organism>
<dbReference type="GO" id="GO:0008703">
    <property type="term" value="F:5-amino-6-(5-phosphoribosylamino)uracil reductase activity"/>
    <property type="evidence" value="ECO:0007669"/>
    <property type="project" value="InterPro"/>
</dbReference>
<proteinExistence type="predicted"/>
<dbReference type="Pfam" id="PF01872">
    <property type="entry name" value="RibD_C"/>
    <property type="match status" value="1"/>
</dbReference>
<dbReference type="PANTHER" id="PTHR38011">
    <property type="entry name" value="DIHYDROFOLATE REDUCTASE FAMILY PROTEIN (AFU_ORTHOLOGUE AFUA_8G06820)"/>
    <property type="match status" value="1"/>
</dbReference>
<reference evidence="2 3" key="1">
    <citation type="submission" date="2018-10" db="EMBL/GenBank/DDBJ databases">
        <title>Tessaracoccus antarcticuss sp. nov., isolated from sediment.</title>
        <authorList>
            <person name="Zhou L.Y."/>
            <person name="Du Z.J."/>
        </authorList>
    </citation>
    <scope>NUCLEOTIDE SEQUENCE [LARGE SCALE GENOMIC DNA]</scope>
    <source>
        <strain evidence="2 3">JDX10</strain>
    </source>
</reference>
<keyword evidence="3" id="KW-1185">Reference proteome</keyword>
<dbReference type="RefSeq" id="WP_121902133.1">
    <property type="nucleotide sequence ID" value="NZ_REFW01000003.1"/>
</dbReference>
<dbReference type="GO" id="GO:0009231">
    <property type="term" value="P:riboflavin biosynthetic process"/>
    <property type="evidence" value="ECO:0007669"/>
    <property type="project" value="InterPro"/>
</dbReference>
<protein>
    <submittedName>
        <fullName evidence="2">Dihydrofolate reductase</fullName>
    </submittedName>
</protein>
<dbReference type="Gene3D" id="3.40.430.10">
    <property type="entry name" value="Dihydrofolate Reductase, subunit A"/>
    <property type="match status" value="1"/>
</dbReference>
<gene>
    <name evidence="2" type="ORF">EAX62_11290</name>
</gene>
<dbReference type="AlphaFoldDB" id="A0A3M0G258"/>